<evidence type="ECO:0000313" key="1">
    <source>
        <dbReference type="EMBL" id="MPN28842.1"/>
    </source>
</evidence>
<dbReference type="AlphaFoldDB" id="A0A645GSB9"/>
<name>A0A645GSB9_9ZZZZ</name>
<sequence>MKAGAEVNVSECAGTVVHLFNARGHLIVERKHNKAEHEQNYCGGSGKRPV</sequence>
<accession>A0A645GSB9</accession>
<proteinExistence type="predicted"/>
<dbReference type="EMBL" id="VSSQ01079277">
    <property type="protein sequence ID" value="MPN28842.1"/>
    <property type="molecule type" value="Genomic_DNA"/>
</dbReference>
<gene>
    <name evidence="1" type="ORF">SDC9_176287</name>
</gene>
<reference evidence="1" key="1">
    <citation type="submission" date="2019-08" db="EMBL/GenBank/DDBJ databases">
        <authorList>
            <person name="Kucharzyk K."/>
            <person name="Murdoch R.W."/>
            <person name="Higgins S."/>
            <person name="Loffler F."/>
        </authorList>
    </citation>
    <scope>NUCLEOTIDE SEQUENCE</scope>
</reference>
<organism evidence="1">
    <name type="scientific">bioreactor metagenome</name>
    <dbReference type="NCBI Taxonomy" id="1076179"/>
    <lineage>
        <taxon>unclassified sequences</taxon>
        <taxon>metagenomes</taxon>
        <taxon>ecological metagenomes</taxon>
    </lineage>
</organism>
<protein>
    <submittedName>
        <fullName evidence="1">Uncharacterized protein</fullName>
    </submittedName>
</protein>
<comment type="caution">
    <text evidence="1">The sequence shown here is derived from an EMBL/GenBank/DDBJ whole genome shotgun (WGS) entry which is preliminary data.</text>
</comment>